<name>A0A1F6CH40_9BACT</name>
<protein>
    <recommendedName>
        <fullName evidence="2">Prepilin peptidase A24 N-terminal domain-containing protein</fullName>
    </recommendedName>
</protein>
<accession>A0A1F6CH40</accession>
<dbReference type="InterPro" id="IPR050882">
    <property type="entry name" value="Prepilin_peptidase/N-MTase"/>
</dbReference>
<gene>
    <name evidence="3" type="ORF">A2678_00270</name>
</gene>
<dbReference type="InterPro" id="IPR010627">
    <property type="entry name" value="Prepilin_pept_A24_N"/>
</dbReference>
<dbReference type="PANTHER" id="PTHR30487">
    <property type="entry name" value="TYPE 4 PREPILIN-LIKE PROTEINS LEADER PEPTIDE-PROCESSING ENZYME"/>
    <property type="match status" value="1"/>
</dbReference>
<feature type="transmembrane region" description="Helical" evidence="1">
    <location>
        <begin position="182"/>
        <end position="213"/>
    </location>
</feature>
<dbReference type="Proteomes" id="UP000178815">
    <property type="component" value="Unassembled WGS sequence"/>
</dbReference>
<evidence type="ECO:0000313" key="3">
    <source>
        <dbReference type="EMBL" id="OGG48300.1"/>
    </source>
</evidence>
<dbReference type="AlphaFoldDB" id="A0A1F6CH40"/>
<comment type="caution">
    <text evidence="3">The sequence shown here is derived from an EMBL/GenBank/DDBJ whole genome shotgun (WGS) entry which is preliminary data.</text>
</comment>
<dbReference type="GO" id="GO:0005886">
    <property type="term" value="C:plasma membrane"/>
    <property type="evidence" value="ECO:0007669"/>
    <property type="project" value="TreeGrafter"/>
</dbReference>
<keyword evidence="1" id="KW-1133">Transmembrane helix</keyword>
<reference evidence="3 4" key="1">
    <citation type="journal article" date="2016" name="Nat. Commun.">
        <title>Thousands of microbial genomes shed light on interconnected biogeochemical processes in an aquifer system.</title>
        <authorList>
            <person name="Anantharaman K."/>
            <person name="Brown C.T."/>
            <person name="Hug L.A."/>
            <person name="Sharon I."/>
            <person name="Castelle C.J."/>
            <person name="Probst A.J."/>
            <person name="Thomas B.C."/>
            <person name="Singh A."/>
            <person name="Wilkins M.J."/>
            <person name="Karaoz U."/>
            <person name="Brodie E.L."/>
            <person name="Williams K.H."/>
            <person name="Hubbard S.S."/>
            <person name="Banfield J.F."/>
        </authorList>
    </citation>
    <scope>NUCLEOTIDE SEQUENCE [LARGE SCALE GENOMIC DNA]</scope>
</reference>
<evidence type="ECO:0000259" key="2">
    <source>
        <dbReference type="Pfam" id="PF06750"/>
    </source>
</evidence>
<evidence type="ECO:0000313" key="4">
    <source>
        <dbReference type="Proteomes" id="UP000178815"/>
    </source>
</evidence>
<feature type="transmembrane region" description="Helical" evidence="1">
    <location>
        <begin position="123"/>
        <end position="143"/>
    </location>
</feature>
<dbReference type="STRING" id="1798481.A2678_00270"/>
<feature type="transmembrane region" description="Helical" evidence="1">
    <location>
        <begin position="7"/>
        <end position="27"/>
    </location>
</feature>
<feature type="transmembrane region" description="Helical" evidence="1">
    <location>
        <begin position="233"/>
        <end position="253"/>
    </location>
</feature>
<dbReference type="EMBL" id="MFKU01000015">
    <property type="protein sequence ID" value="OGG48300.1"/>
    <property type="molecule type" value="Genomic_DNA"/>
</dbReference>
<feature type="domain" description="Prepilin peptidase A24 N-terminal" evidence="2">
    <location>
        <begin position="12"/>
        <end position="93"/>
    </location>
</feature>
<keyword evidence="1" id="KW-0472">Membrane</keyword>
<feature type="transmembrane region" description="Helical" evidence="1">
    <location>
        <begin position="98"/>
        <end position="116"/>
    </location>
</feature>
<sequence>MISPLAAMFFALGAIIASFAGVVVARLNTGHSFVSGRSLCDACGEPIAPLALVPIISFFAAGGRARCCDTRLSLYAPLTELLLGGLFTLAYIRLGLVPALGTLCITLALLLALVLYDAKHQVLPPVLLWLFVASAALTGFLTATTMGGFGASMLVALLIAFFFVAIHVLSRGRAMGLSDAPLAFGLALLTGPEFSFAGLAFSFWIGAVVGIIILAGRPRGSRMGVEVPFAPYLAAGFLLAYIIQWNPFALIMAQ</sequence>
<dbReference type="GO" id="GO:0004190">
    <property type="term" value="F:aspartic-type endopeptidase activity"/>
    <property type="evidence" value="ECO:0007669"/>
    <property type="project" value="TreeGrafter"/>
</dbReference>
<feature type="transmembrane region" description="Helical" evidence="1">
    <location>
        <begin position="149"/>
        <end position="170"/>
    </location>
</feature>
<dbReference type="PANTHER" id="PTHR30487:SF0">
    <property type="entry name" value="PREPILIN LEADER PEPTIDASE_N-METHYLTRANSFERASE-RELATED"/>
    <property type="match status" value="1"/>
</dbReference>
<evidence type="ECO:0000256" key="1">
    <source>
        <dbReference type="SAM" id="Phobius"/>
    </source>
</evidence>
<proteinExistence type="predicted"/>
<organism evidence="3 4">
    <name type="scientific">Candidatus Kaiserbacteria bacterium RIFCSPHIGHO2_01_FULL_53_31</name>
    <dbReference type="NCBI Taxonomy" id="1798481"/>
    <lineage>
        <taxon>Bacteria</taxon>
        <taxon>Candidatus Kaiseribacteriota</taxon>
    </lineage>
</organism>
<dbReference type="Pfam" id="PF06750">
    <property type="entry name" value="A24_N_bact"/>
    <property type="match status" value="1"/>
</dbReference>
<dbReference type="GO" id="GO:0006465">
    <property type="term" value="P:signal peptide processing"/>
    <property type="evidence" value="ECO:0007669"/>
    <property type="project" value="TreeGrafter"/>
</dbReference>
<keyword evidence="1" id="KW-0812">Transmembrane</keyword>